<comment type="caution">
    <text evidence="15">The sequence shown here is derived from an EMBL/GenBank/DDBJ whole genome shotgun (WGS) entry which is preliminary data.</text>
</comment>
<feature type="transmembrane region" description="Helical" evidence="13">
    <location>
        <begin position="92"/>
        <end position="111"/>
    </location>
</feature>
<feature type="transmembrane region" description="Helical" evidence="13">
    <location>
        <begin position="150"/>
        <end position="171"/>
    </location>
</feature>
<dbReference type="PANTHER" id="PTHR35864:SF1">
    <property type="entry name" value="ZINC METALLOPROTEASE YWHC-RELATED"/>
    <property type="match status" value="1"/>
</dbReference>
<feature type="transmembrane region" description="Helical" evidence="13">
    <location>
        <begin position="12"/>
        <end position="29"/>
    </location>
</feature>
<reference evidence="15 16" key="1">
    <citation type="submission" date="2017-04" db="EMBL/GenBank/DDBJ databases">
        <title>Novel microbial lineages endemic to geothermal iron-oxide mats fill important gaps in the evolutionary history of Archaea.</title>
        <authorList>
            <person name="Jay Z.J."/>
            <person name="Beam J.P."/>
            <person name="Dlakic M."/>
            <person name="Rusch D.B."/>
            <person name="Kozubal M.A."/>
            <person name="Inskeep W.P."/>
        </authorList>
    </citation>
    <scope>NUCLEOTIDE SEQUENCE [LARGE SCALE GENOMIC DNA]</scope>
    <source>
        <strain evidence="15">ECH_B_SAG-M15</strain>
    </source>
</reference>
<gene>
    <name evidence="15" type="ORF">B9Q08_03000</name>
</gene>
<evidence type="ECO:0000259" key="14">
    <source>
        <dbReference type="Pfam" id="PF02163"/>
    </source>
</evidence>
<proteinExistence type="inferred from homology"/>
<dbReference type="InterPro" id="IPR008915">
    <property type="entry name" value="Peptidase_M50"/>
</dbReference>
<evidence type="ECO:0000256" key="5">
    <source>
        <dbReference type="ARBA" id="ARBA00022670"/>
    </source>
</evidence>
<dbReference type="CDD" id="cd06158">
    <property type="entry name" value="S2P-M50_like_1"/>
    <property type="match status" value="1"/>
</dbReference>
<keyword evidence="9" id="KW-0862">Zinc</keyword>
<dbReference type="EMBL" id="NEXJ01000048">
    <property type="protein sequence ID" value="PSN91380.1"/>
    <property type="molecule type" value="Genomic_DNA"/>
</dbReference>
<dbReference type="GO" id="GO:0005886">
    <property type="term" value="C:plasma membrane"/>
    <property type="evidence" value="ECO:0007669"/>
    <property type="project" value="UniProtKB-SubCell"/>
</dbReference>
<evidence type="ECO:0000256" key="6">
    <source>
        <dbReference type="ARBA" id="ARBA00022692"/>
    </source>
</evidence>
<evidence type="ECO:0000256" key="3">
    <source>
        <dbReference type="ARBA" id="ARBA00007931"/>
    </source>
</evidence>
<evidence type="ECO:0000256" key="4">
    <source>
        <dbReference type="ARBA" id="ARBA00022475"/>
    </source>
</evidence>
<keyword evidence="4" id="KW-1003">Cell membrane</keyword>
<evidence type="ECO:0000256" key="11">
    <source>
        <dbReference type="ARBA" id="ARBA00023049"/>
    </source>
</evidence>
<keyword evidence="10 13" id="KW-1133">Transmembrane helix</keyword>
<dbReference type="PANTHER" id="PTHR35864">
    <property type="entry name" value="ZINC METALLOPROTEASE MJ0611-RELATED"/>
    <property type="match status" value="1"/>
</dbReference>
<keyword evidence="8" id="KW-0378">Hydrolase</keyword>
<comment type="subcellular location">
    <subcellularLocation>
        <location evidence="2">Cell membrane</location>
        <topology evidence="2">Multi-pass membrane protein</topology>
    </subcellularLocation>
</comment>
<keyword evidence="12 13" id="KW-0472">Membrane</keyword>
<comment type="cofactor">
    <cofactor evidence="1">
        <name>Zn(2+)</name>
        <dbReference type="ChEBI" id="CHEBI:29105"/>
    </cofactor>
</comment>
<accession>A0A2R6AYB4</accession>
<dbReference type="GO" id="GO:0008237">
    <property type="term" value="F:metallopeptidase activity"/>
    <property type="evidence" value="ECO:0007669"/>
    <property type="project" value="UniProtKB-KW"/>
</dbReference>
<keyword evidence="5" id="KW-0645">Protease</keyword>
<evidence type="ECO:0000256" key="2">
    <source>
        <dbReference type="ARBA" id="ARBA00004651"/>
    </source>
</evidence>
<evidence type="ECO:0000256" key="9">
    <source>
        <dbReference type="ARBA" id="ARBA00022833"/>
    </source>
</evidence>
<dbReference type="InterPro" id="IPR044537">
    <property type="entry name" value="Rip2-like"/>
</dbReference>
<dbReference type="Proteomes" id="UP000240490">
    <property type="component" value="Unassembled WGS sequence"/>
</dbReference>
<dbReference type="GO" id="GO:0006508">
    <property type="term" value="P:proteolysis"/>
    <property type="evidence" value="ECO:0007669"/>
    <property type="project" value="UniProtKB-KW"/>
</dbReference>
<evidence type="ECO:0000256" key="10">
    <source>
        <dbReference type="ARBA" id="ARBA00022989"/>
    </source>
</evidence>
<evidence type="ECO:0000256" key="13">
    <source>
        <dbReference type="SAM" id="Phobius"/>
    </source>
</evidence>
<feature type="transmembrane region" description="Helical" evidence="13">
    <location>
        <begin position="183"/>
        <end position="201"/>
    </location>
</feature>
<feature type="domain" description="Peptidase M50" evidence="14">
    <location>
        <begin position="150"/>
        <end position="182"/>
    </location>
</feature>
<comment type="similarity">
    <text evidence="3">Belongs to the peptidase M50B family.</text>
</comment>
<evidence type="ECO:0000256" key="12">
    <source>
        <dbReference type="ARBA" id="ARBA00023136"/>
    </source>
</evidence>
<organism evidence="15 16">
    <name type="scientific">Candidatus Marsarchaeota G2 archaeon ECH_B_SAG-M15</name>
    <dbReference type="NCBI Taxonomy" id="1978162"/>
    <lineage>
        <taxon>Archaea</taxon>
        <taxon>Candidatus Marsarchaeota</taxon>
        <taxon>Candidatus Marsarchaeota group 2</taxon>
    </lineage>
</organism>
<sequence length="202" mass="22079">MQFTSREIRELLAAWLALSLMFSLSFAPLRYTSVAYSLLIVGTAFVLHELSHKFVAQHFGRAAEFRIWWSGVAIGMMMALGTFLAFGSGGVLFFAAPGAVYVSPLFVGYGYPFNPRGFARGEGLISFAGPLTNLALGVVFRVLTLLTHGGLVYLFIKVSSINVFLGFFNMLPIPPLDGQKVFAWNKAVWAISALILFALLVV</sequence>
<evidence type="ECO:0000313" key="16">
    <source>
        <dbReference type="Proteomes" id="UP000240490"/>
    </source>
</evidence>
<dbReference type="InterPro" id="IPR052348">
    <property type="entry name" value="Metallopeptidase_M50B"/>
</dbReference>
<protein>
    <recommendedName>
        <fullName evidence="14">Peptidase M50 domain-containing protein</fullName>
    </recommendedName>
</protein>
<keyword evidence="11" id="KW-0482">Metalloprotease</keyword>
<feature type="transmembrane region" description="Helical" evidence="13">
    <location>
        <begin position="67"/>
        <end position="86"/>
    </location>
</feature>
<evidence type="ECO:0000256" key="1">
    <source>
        <dbReference type="ARBA" id="ARBA00001947"/>
    </source>
</evidence>
<keyword evidence="7" id="KW-0479">Metal-binding</keyword>
<keyword evidence="6 13" id="KW-0812">Transmembrane</keyword>
<evidence type="ECO:0000313" key="15">
    <source>
        <dbReference type="EMBL" id="PSN91380.1"/>
    </source>
</evidence>
<name>A0A2R6AYB4_9ARCH</name>
<evidence type="ECO:0000256" key="7">
    <source>
        <dbReference type="ARBA" id="ARBA00022723"/>
    </source>
</evidence>
<dbReference type="AlphaFoldDB" id="A0A2R6AYB4"/>
<evidence type="ECO:0000256" key="8">
    <source>
        <dbReference type="ARBA" id="ARBA00022801"/>
    </source>
</evidence>
<feature type="transmembrane region" description="Helical" evidence="13">
    <location>
        <begin position="123"/>
        <end position="144"/>
    </location>
</feature>
<dbReference type="Pfam" id="PF02163">
    <property type="entry name" value="Peptidase_M50"/>
    <property type="match status" value="1"/>
</dbReference>
<dbReference type="GO" id="GO:0046872">
    <property type="term" value="F:metal ion binding"/>
    <property type="evidence" value="ECO:0007669"/>
    <property type="project" value="UniProtKB-KW"/>
</dbReference>